<keyword evidence="3" id="KW-1185">Reference proteome</keyword>
<feature type="region of interest" description="Disordered" evidence="1">
    <location>
        <begin position="73"/>
        <end position="119"/>
    </location>
</feature>
<evidence type="ECO:0000313" key="2">
    <source>
        <dbReference type="EMBL" id="KAF2447190.1"/>
    </source>
</evidence>
<accession>A0A9P4PLA9</accession>
<sequence length="119" mass="13457">MNTLTPYTYKLPYHESTCIKHHHPSTRTQEHLIHQVSLNYIPAPGHYPSPQTPTYPSQIEVTAHEHLHPSYLQSTTYPAAPTIIPPPSQPHATSNPPSYPFPNKNKPSHLMSRAHNVTQ</sequence>
<organism evidence="2 3">
    <name type="scientific">Karstenula rhodostoma CBS 690.94</name>
    <dbReference type="NCBI Taxonomy" id="1392251"/>
    <lineage>
        <taxon>Eukaryota</taxon>
        <taxon>Fungi</taxon>
        <taxon>Dikarya</taxon>
        <taxon>Ascomycota</taxon>
        <taxon>Pezizomycotina</taxon>
        <taxon>Dothideomycetes</taxon>
        <taxon>Pleosporomycetidae</taxon>
        <taxon>Pleosporales</taxon>
        <taxon>Massarineae</taxon>
        <taxon>Didymosphaeriaceae</taxon>
        <taxon>Karstenula</taxon>
    </lineage>
</organism>
<evidence type="ECO:0000256" key="1">
    <source>
        <dbReference type="SAM" id="MobiDB-lite"/>
    </source>
</evidence>
<reference evidence="2" key="1">
    <citation type="journal article" date="2020" name="Stud. Mycol.">
        <title>101 Dothideomycetes genomes: a test case for predicting lifestyles and emergence of pathogens.</title>
        <authorList>
            <person name="Haridas S."/>
            <person name="Albert R."/>
            <person name="Binder M."/>
            <person name="Bloem J."/>
            <person name="Labutti K."/>
            <person name="Salamov A."/>
            <person name="Andreopoulos B."/>
            <person name="Baker S."/>
            <person name="Barry K."/>
            <person name="Bills G."/>
            <person name="Bluhm B."/>
            <person name="Cannon C."/>
            <person name="Castanera R."/>
            <person name="Culley D."/>
            <person name="Daum C."/>
            <person name="Ezra D."/>
            <person name="Gonzalez J."/>
            <person name="Henrissat B."/>
            <person name="Kuo A."/>
            <person name="Liang C."/>
            <person name="Lipzen A."/>
            <person name="Lutzoni F."/>
            <person name="Magnuson J."/>
            <person name="Mondo S."/>
            <person name="Nolan M."/>
            <person name="Ohm R."/>
            <person name="Pangilinan J."/>
            <person name="Park H.-J."/>
            <person name="Ramirez L."/>
            <person name="Alfaro M."/>
            <person name="Sun H."/>
            <person name="Tritt A."/>
            <person name="Yoshinaga Y."/>
            <person name="Zwiers L.-H."/>
            <person name="Turgeon B."/>
            <person name="Goodwin S."/>
            <person name="Spatafora J."/>
            <person name="Crous P."/>
            <person name="Grigoriev I."/>
        </authorList>
    </citation>
    <scope>NUCLEOTIDE SEQUENCE</scope>
    <source>
        <strain evidence="2">CBS 690.94</strain>
    </source>
</reference>
<name>A0A9P4PLA9_9PLEO</name>
<gene>
    <name evidence="2" type="ORF">P171DRAFT_247249</name>
</gene>
<protein>
    <submittedName>
        <fullName evidence="2">Uncharacterized protein</fullName>
    </submittedName>
</protein>
<comment type="caution">
    <text evidence="2">The sequence shown here is derived from an EMBL/GenBank/DDBJ whole genome shotgun (WGS) entry which is preliminary data.</text>
</comment>
<proteinExistence type="predicted"/>
<dbReference type="EMBL" id="MU001497">
    <property type="protein sequence ID" value="KAF2447190.1"/>
    <property type="molecule type" value="Genomic_DNA"/>
</dbReference>
<dbReference type="Proteomes" id="UP000799764">
    <property type="component" value="Unassembled WGS sequence"/>
</dbReference>
<dbReference type="AlphaFoldDB" id="A0A9P4PLA9"/>
<evidence type="ECO:0000313" key="3">
    <source>
        <dbReference type="Proteomes" id="UP000799764"/>
    </source>
</evidence>